<evidence type="ECO:0000256" key="5">
    <source>
        <dbReference type="ARBA" id="ARBA00022725"/>
    </source>
</evidence>
<dbReference type="CDD" id="cd13954">
    <property type="entry name" value="7tmA_OR"/>
    <property type="match status" value="1"/>
</dbReference>
<sequence length="321" mass="36405">MENSNETSFNRFFLLSLADTPYLKAFSVLIFLIMYLLTLSVNSLLIIVVRINLRLHTPMYFFLSNLSIIDIGISTSIVPKLIIITITQDTSISRLDCASQMFFHSALGATECIILAVMAYDRYVAICKPLHYNTITNKRFCISMAAACWALGCINSSFHVPYIFHMSFCRSHHVNHFFCELPVFFPLSCQDTWLQEVSMYISACIIGLIAFILILFSYAYIISTILSIRSTKGRHKAFSTCASHLTVVSLYYGPLMFMYLRPHSRNSPSTERTVSIIYTVVTPMLNPLIYSVRNKDIKVTLRGRTLGKGDKGSFLNLDLLP</sequence>
<protein>
    <recommendedName>
        <fullName evidence="12">Olfactory receptor</fullName>
    </recommendedName>
</protein>
<dbReference type="InterPro" id="IPR017452">
    <property type="entry name" value="GPCR_Rhodpsn_7TM"/>
</dbReference>
<feature type="transmembrane region" description="Helical" evidence="12">
    <location>
        <begin position="25"/>
        <end position="48"/>
    </location>
</feature>
<dbReference type="AlphaFoldDB" id="A0A6I8QB20"/>
<dbReference type="PRINTS" id="PR00237">
    <property type="entry name" value="GPCRRHODOPSN"/>
</dbReference>
<keyword evidence="9 11" id="KW-0675">Receptor</keyword>
<dbReference type="GO" id="GO:0005886">
    <property type="term" value="C:plasma membrane"/>
    <property type="evidence" value="ECO:0007669"/>
    <property type="project" value="UniProtKB-SubCell"/>
</dbReference>
<evidence type="ECO:0000256" key="1">
    <source>
        <dbReference type="ARBA" id="ARBA00004651"/>
    </source>
</evidence>
<evidence type="ECO:0000256" key="2">
    <source>
        <dbReference type="ARBA" id="ARBA00022475"/>
    </source>
</evidence>
<keyword evidence="4 11" id="KW-0812">Transmembrane</keyword>
<dbReference type="InParanoid" id="A0A6I8QB20"/>
<evidence type="ECO:0000256" key="9">
    <source>
        <dbReference type="ARBA" id="ARBA00023170"/>
    </source>
</evidence>
<dbReference type="PANTHER" id="PTHR26452">
    <property type="entry name" value="OLFACTORY RECEPTOR"/>
    <property type="match status" value="1"/>
</dbReference>
<dbReference type="GO" id="GO:0004930">
    <property type="term" value="F:G protein-coupled receptor activity"/>
    <property type="evidence" value="ECO:0007669"/>
    <property type="project" value="UniProtKB-KW"/>
</dbReference>
<feature type="transmembrane region" description="Helical" evidence="12">
    <location>
        <begin position="60"/>
        <end position="82"/>
    </location>
</feature>
<evidence type="ECO:0000256" key="10">
    <source>
        <dbReference type="ARBA" id="ARBA00023224"/>
    </source>
</evidence>
<comment type="subcellular location">
    <subcellularLocation>
        <location evidence="1 12">Cell membrane</location>
        <topology evidence="1 12">Multi-pass membrane protein</topology>
    </subcellularLocation>
</comment>
<evidence type="ECO:0000256" key="11">
    <source>
        <dbReference type="RuleBase" id="RU000688"/>
    </source>
</evidence>
<dbReference type="Pfam" id="PF13853">
    <property type="entry name" value="7tm_4"/>
    <property type="match status" value="1"/>
</dbReference>
<feature type="transmembrane region" description="Helical" evidence="12">
    <location>
        <begin position="272"/>
        <end position="292"/>
    </location>
</feature>
<keyword evidence="10 11" id="KW-0807">Transducer</keyword>
<keyword evidence="8 12" id="KW-0472">Membrane</keyword>
<feature type="transmembrane region" description="Helical" evidence="12">
    <location>
        <begin position="200"/>
        <end position="221"/>
    </location>
</feature>
<evidence type="ECO:0000259" key="13">
    <source>
        <dbReference type="PROSITE" id="PS50262"/>
    </source>
</evidence>
<feature type="transmembrane region" description="Helical" evidence="12">
    <location>
        <begin position="140"/>
        <end position="164"/>
    </location>
</feature>
<dbReference type="PROSITE" id="PS50262">
    <property type="entry name" value="G_PROTEIN_RECEP_F1_2"/>
    <property type="match status" value="1"/>
</dbReference>
<keyword evidence="6 12" id="KW-1133">Transmembrane helix</keyword>
<gene>
    <name evidence="14" type="primary">LOC100492797</name>
</gene>
<evidence type="ECO:0000256" key="7">
    <source>
        <dbReference type="ARBA" id="ARBA00023040"/>
    </source>
</evidence>
<evidence type="ECO:0000256" key="4">
    <source>
        <dbReference type="ARBA" id="ARBA00022692"/>
    </source>
</evidence>
<reference evidence="14" key="2">
    <citation type="submission" date="2020-05" db="UniProtKB">
        <authorList>
            <consortium name="Ensembl"/>
        </authorList>
    </citation>
    <scope>IDENTIFICATION</scope>
</reference>
<evidence type="ECO:0000256" key="12">
    <source>
        <dbReference type="RuleBase" id="RU363047"/>
    </source>
</evidence>
<dbReference type="FunFam" id="1.20.1070.10:FF:000001">
    <property type="entry name" value="Olfactory receptor"/>
    <property type="match status" value="1"/>
</dbReference>
<organism evidence="14">
    <name type="scientific">Xenopus tropicalis</name>
    <name type="common">Western clawed frog</name>
    <name type="synonym">Silurana tropicalis</name>
    <dbReference type="NCBI Taxonomy" id="8364"/>
    <lineage>
        <taxon>Eukaryota</taxon>
        <taxon>Metazoa</taxon>
        <taxon>Chordata</taxon>
        <taxon>Craniata</taxon>
        <taxon>Vertebrata</taxon>
        <taxon>Euteleostomi</taxon>
        <taxon>Amphibia</taxon>
        <taxon>Batrachia</taxon>
        <taxon>Anura</taxon>
        <taxon>Pipoidea</taxon>
        <taxon>Pipidae</taxon>
        <taxon>Xenopodinae</taxon>
        <taxon>Xenopus</taxon>
        <taxon>Silurana</taxon>
    </lineage>
</organism>
<evidence type="ECO:0000313" key="14">
    <source>
        <dbReference type="Ensembl" id="ENSXETP00000065694"/>
    </source>
</evidence>
<evidence type="ECO:0000256" key="6">
    <source>
        <dbReference type="ARBA" id="ARBA00022989"/>
    </source>
</evidence>
<name>A0A6I8QB20_XENTR</name>
<dbReference type="PROSITE" id="PS00237">
    <property type="entry name" value="G_PROTEIN_RECEP_F1_1"/>
    <property type="match status" value="1"/>
</dbReference>
<accession>A0A6I8QB20</accession>
<feature type="transmembrane region" description="Helical" evidence="12">
    <location>
        <begin position="102"/>
        <end position="120"/>
    </location>
</feature>
<dbReference type="GO" id="GO:0004984">
    <property type="term" value="F:olfactory receptor activity"/>
    <property type="evidence" value="ECO:0007669"/>
    <property type="project" value="InterPro"/>
</dbReference>
<keyword evidence="7 11" id="KW-0297">G-protein coupled receptor</keyword>
<dbReference type="Gene3D" id="1.20.1070.10">
    <property type="entry name" value="Rhodopsin 7-helix transmembrane proteins"/>
    <property type="match status" value="1"/>
</dbReference>
<dbReference type="InterPro" id="IPR000725">
    <property type="entry name" value="Olfact_rcpt"/>
</dbReference>
<keyword evidence="5 12" id="KW-0552">Olfaction</keyword>
<dbReference type="InterPro" id="IPR050516">
    <property type="entry name" value="Olfactory_GPCR"/>
</dbReference>
<dbReference type="Ensembl" id="ENSXETT00000071363">
    <property type="protein sequence ID" value="ENSXETP00000065694"/>
    <property type="gene ID" value="ENSXETG00000041196"/>
</dbReference>
<keyword evidence="2 12" id="KW-1003">Cell membrane</keyword>
<feature type="domain" description="G-protein coupled receptors family 1 profile" evidence="13">
    <location>
        <begin position="41"/>
        <end position="290"/>
    </location>
</feature>
<keyword evidence="3 12" id="KW-0716">Sensory transduction</keyword>
<feature type="transmembrane region" description="Helical" evidence="12">
    <location>
        <begin position="242"/>
        <end position="260"/>
    </location>
</feature>
<dbReference type="PRINTS" id="PR00245">
    <property type="entry name" value="OLFACTORYR"/>
</dbReference>
<proteinExistence type="inferred from homology"/>
<comment type="similarity">
    <text evidence="11">Belongs to the G-protein coupled receptor 1 family.</text>
</comment>
<dbReference type="GeneTree" id="ENSGT01140000282496"/>
<reference evidence="14" key="1">
    <citation type="journal article" date="2010" name="Science">
        <title>The genome of the Western clawed frog Xenopus tropicalis.</title>
        <authorList>
            <person name="Hellsten U."/>
            <person name="Harland R.M."/>
            <person name="Gilchrist M.J."/>
            <person name="Hendrix D."/>
            <person name="Jurka J."/>
            <person name="Kapitonov V."/>
            <person name="Ovcharenko I."/>
            <person name="Putnam N.H."/>
            <person name="Shu S."/>
            <person name="Taher L."/>
            <person name="Blitz I.L."/>
            <person name="Blumberg B."/>
            <person name="Dichmann D.S."/>
            <person name="Dubchak I."/>
            <person name="Amaya E."/>
            <person name="Detter J.C."/>
            <person name="Fletcher R."/>
            <person name="Gerhard D.S."/>
            <person name="Goodstein D."/>
            <person name="Graves T."/>
            <person name="Grigoriev I.V."/>
            <person name="Grimwood J."/>
            <person name="Kawashima T."/>
            <person name="Lindquist E."/>
            <person name="Lucas S.M."/>
            <person name="Mead P.E."/>
            <person name="Mitros T."/>
            <person name="Ogino H."/>
            <person name="Ohta Y."/>
            <person name="Poliakov A.V."/>
            <person name="Pollet N."/>
            <person name="Robert J."/>
            <person name="Salamov A."/>
            <person name="Sater A.K."/>
            <person name="Schmutz J."/>
            <person name="Terry A."/>
            <person name="Vize P.D."/>
            <person name="Warren W.C."/>
            <person name="Wells D."/>
            <person name="Wills A."/>
            <person name="Wilson R.K."/>
            <person name="Zimmerman L.B."/>
            <person name="Zorn A.M."/>
            <person name="Grainger R."/>
            <person name="Grammer T."/>
            <person name="Khokha M.K."/>
            <person name="Richardson P.M."/>
            <person name="Rokhsar D.S."/>
        </authorList>
    </citation>
    <scope>NUCLEOTIDE SEQUENCE [LARGE SCALE GENOMIC DNA]</scope>
    <source>
        <strain evidence="14">Nigerian</strain>
    </source>
</reference>
<evidence type="ECO:0000256" key="3">
    <source>
        <dbReference type="ARBA" id="ARBA00022606"/>
    </source>
</evidence>
<evidence type="ECO:0000256" key="8">
    <source>
        <dbReference type="ARBA" id="ARBA00023136"/>
    </source>
</evidence>
<dbReference type="SUPFAM" id="SSF81321">
    <property type="entry name" value="Family A G protein-coupled receptor-like"/>
    <property type="match status" value="1"/>
</dbReference>
<dbReference type="InterPro" id="IPR000276">
    <property type="entry name" value="GPCR_Rhodpsn"/>
</dbReference>